<dbReference type="EMBL" id="JAJJMA010200644">
    <property type="protein sequence ID" value="MCL7039384.1"/>
    <property type="molecule type" value="Genomic_DNA"/>
</dbReference>
<feature type="domain" description="Peptidase A1" evidence="2">
    <location>
        <begin position="71"/>
        <end position="136"/>
    </location>
</feature>
<dbReference type="InterPro" id="IPR001969">
    <property type="entry name" value="Aspartic_peptidase_AS"/>
</dbReference>
<evidence type="ECO:0000256" key="1">
    <source>
        <dbReference type="SAM" id="Phobius"/>
    </source>
</evidence>
<keyword evidence="1" id="KW-1133">Transmembrane helix</keyword>
<keyword evidence="1" id="KW-0812">Transmembrane</keyword>
<dbReference type="PROSITE" id="PS51767">
    <property type="entry name" value="PEPTIDASE_A1"/>
    <property type="match status" value="1"/>
</dbReference>
<dbReference type="Gene3D" id="2.40.70.10">
    <property type="entry name" value="Acid Proteases"/>
    <property type="match status" value="1"/>
</dbReference>
<sequence>MHHRFSDQVKAIMGVDNLPEKGSLGYYAAVAHRDKVLHGRALAENDDDDSKWLTLSDGVTYDAAASLGYLHYAIVPLGTPSLSFLVALDTGTNLLWVPCDDCTNCTRNLMTSTGVVCIFVFLFSLLLVTISAKLLS</sequence>
<dbReference type="GO" id="GO:0004190">
    <property type="term" value="F:aspartic-type endopeptidase activity"/>
    <property type="evidence" value="ECO:0007669"/>
    <property type="project" value="InterPro"/>
</dbReference>
<gene>
    <name evidence="3" type="ORF">MKW94_030301</name>
</gene>
<evidence type="ECO:0000259" key="2">
    <source>
        <dbReference type="PROSITE" id="PS51767"/>
    </source>
</evidence>
<protein>
    <recommendedName>
        <fullName evidence="2">Peptidase A1 domain-containing protein</fullName>
    </recommendedName>
</protein>
<proteinExistence type="predicted"/>
<dbReference type="Pfam" id="PF00026">
    <property type="entry name" value="Asp"/>
    <property type="match status" value="1"/>
</dbReference>
<dbReference type="PROSITE" id="PS00141">
    <property type="entry name" value="ASP_PROTEASE"/>
    <property type="match status" value="1"/>
</dbReference>
<organism evidence="3 4">
    <name type="scientific">Papaver nudicaule</name>
    <name type="common">Iceland poppy</name>
    <dbReference type="NCBI Taxonomy" id="74823"/>
    <lineage>
        <taxon>Eukaryota</taxon>
        <taxon>Viridiplantae</taxon>
        <taxon>Streptophyta</taxon>
        <taxon>Embryophyta</taxon>
        <taxon>Tracheophyta</taxon>
        <taxon>Spermatophyta</taxon>
        <taxon>Magnoliopsida</taxon>
        <taxon>Ranunculales</taxon>
        <taxon>Papaveraceae</taxon>
        <taxon>Papaveroideae</taxon>
        <taxon>Papaver</taxon>
    </lineage>
</organism>
<comment type="caution">
    <text evidence="3">The sequence shown here is derived from an EMBL/GenBank/DDBJ whole genome shotgun (WGS) entry which is preliminary data.</text>
</comment>
<dbReference type="InterPro" id="IPR021109">
    <property type="entry name" value="Peptidase_aspartic_dom_sf"/>
</dbReference>
<keyword evidence="1" id="KW-0472">Membrane</keyword>
<dbReference type="GO" id="GO:0006508">
    <property type="term" value="P:proteolysis"/>
    <property type="evidence" value="ECO:0007669"/>
    <property type="project" value="InterPro"/>
</dbReference>
<feature type="transmembrane region" description="Helical" evidence="1">
    <location>
        <begin position="109"/>
        <end position="130"/>
    </location>
</feature>
<dbReference type="Proteomes" id="UP001177140">
    <property type="component" value="Unassembled WGS sequence"/>
</dbReference>
<keyword evidence="4" id="KW-1185">Reference proteome</keyword>
<reference evidence="3" key="1">
    <citation type="submission" date="2022-03" db="EMBL/GenBank/DDBJ databases">
        <title>A functionally conserved STORR gene fusion in Papaver species that diverged 16.8 million years ago.</title>
        <authorList>
            <person name="Catania T."/>
        </authorList>
    </citation>
    <scope>NUCLEOTIDE SEQUENCE</scope>
    <source>
        <strain evidence="3">S-191538</strain>
    </source>
</reference>
<dbReference type="InterPro" id="IPR033121">
    <property type="entry name" value="PEPTIDASE_A1"/>
</dbReference>
<name>A0AA41VDR0_PAPNU</name>
<dbReference type="SUPFAM" id="SSF50630">
    <property type="entry name" value="Acid proteases"/>
    <property type="match status" value="1"/>
</dbReference>
<dbReference type="AlphaFoldDB" id="A0AA41VDR0"/>
<accession>A0AA41VDR0</accession>
<evidence type="ECO:0000313" key="3">
    <source>
        <dbReference type="EMBL" id="MCL7039384.1"/>
    </source>
</evidence>
<evidence type="ECO:0000313" key="4">
    <source>
        <dbReference type="Proteomes" id="UP001177140"/>
    </source>
</evidence>